<accession>A0A316YM21</accession>
<comment type="similarity">
    <text evidence="2">Belongs to the complex I LYR family. MZM1 subfamily.</text>
</comment>
<protein>
    <recommendedName>
        <fullName evidence="4">Mitochondrial zinc maintenance protein 1, mitochondrial</fullName>
    </recommendedName>
</protein>
<evidence type="ECO:0000256" key="9">
    <source>
        <dbReference type="SAM" id="MobiDB-lite"/>
    </source>
</evidence>
<feature type="compositionally biased region" description="Polar residues" evidence="9">
    <location>
        <begin position="180"/>
        <end position="193"/>
    </location>
</feature>
<evidence type="ECO:0000259" key="10">
    <source>
        <dbReference type="Pfam" id="PF05347"/>
    </source>
</evidence>
<keyword evidence="12" id="KW-1185">Reference proteome</keyword>
<dbReference type="PANTHER" id="PTHR46749:SF1">
    <property type="entry name" value="COMPLEX III ASSEMBLY FACTOR LYRM7"/>
    <property type="match status" value="1"/>
</dbReference>
<evidence type="ECO:0000256" key="1">
    <source>
        <dbReference type="ARBA" id="ARBA00004305"/>
    </source>
</evidence>
<evidence type="ECO:0000256" key="4">
    <source>
        <dbReference type="ARBA" id="ARBA00015108"/>
    </source>
</evidence>
<dbReference type="EMBL" id="KZ819636">
    <property type="protein sequence ID" value="PWN90202.1"/>
    <property type="molecule type" value="Genomic_DNA"/>
</dbReference>
<evidence type="ECO:0000313" key="11">
    <source>
        <dbReference type="EMBL" id="PWN90202.1"/>
    </source>
</evidence>
<comment type="subunit">
    <text evidence="3">Interacts with RIP1.</text>
</comment>
<sequence length="286" mass="31333">MSAFTPTQRHRAIGLYKRLLRTSQQTFVNDEATMHAWRLEVRRKFDEAARTQTDSAAIDQGLKEWDEVVDVLKRNVVQGKLNDESNAYRLRLTKDTELGNNEDDYKKKKKRWDDFAASSKSGSPSRVMCGGATAAGAGAGAPSASRGFHTCARAFKEAERHFPRPIPHFPSTTILADGSSITLSTTSPRSSVRLTRDPTNHPLWNPGLERRAGGDDEDESGRLGRFRKRFGGAEDAVAAESSGDKGAKGRNAFGEQDLDWMSVGGREARAGKPLANKKGAKGKGKK</sequence>
<feature type="region of interest" description="Disordered" evidence="9">
    <location>
        <begin position="99"/>
        <end position="125"/>
    </location>
</feature>
<dbReference type="InterPro" id="IPR008011">
    <property type="entry name" value="Complex1_LYR_dom"/>
</dbReference>
<reference evidence="11 12" key="1">
    <citation type="journal article" date="2018" name="Mol. Biol. Evol.">
        <title>Broad Genomic Sampling Reveals a Smut Pathogenic Ancestry of the Fungal Clade Ustilaginomycotina.</title>
        <authorList>
            <person name="Kijpornyongpan T."/>
            <person name="Mondo S.J."/>
            <person name="Barry K."/>
            <person name="Sandor L."/>
            <person name="Lee J."/>
            <person name="Lipzen A."/>
            <person name="Pangilinan J."/>
            <person name="LaButti K."/>
            <person name="Hainaut M."/>
            <person name="Henrissat B."/>
            <person name="Grigoriev I.V."/>
            <person name="Spatafora J.W."/>
            <person name="Aime M.C."/>
        </authorList>
    </citation>
    <scope>NUCLEOTIDE SEQUENCE [LARGE SCALE GENOMIC DNA]</scope>
    <source>
        <strain evidence="11 12">MCA 4198</strain>
    </source>
</reference>
<feature type="domain" description="Complex 1 LYR protein" evidence="10">
    <location>
        <begin position="11"/>
        <end position="69"/>
    </location>
</feature>
<dbReference type="GO" id="GO:0044183">
    <property type="term" value="F:protein folding chaperone"/>
    <property type="evidence" value="ECO:0007669"/>
    <property type="project" value="TreeGrafter"/>
</dbReference>
<dbReference type="GeneID" id="37045165"/>
<dbReference type="Gene3D" id="6.20.130.10">
    <property type="match status" value="1"/>
</dbReference>
<evidence type="ECO:0000256" key="6">
    <source>
        <dbReference type="ARBA" id="ARBA00023128"/>
    </source>
</evidence>
<dbReference type="OrthoDB" id="5587740at2759"/>
<organism evidence="11 12">
    <name type="scientific">Acaromyces ingoldii</name>
    <dbReference type="NCBI Taxonomy" id="215250"/>
    <lineage>
        <taxon>Eukaryota</taxon>
        <taxon>Fungi</taxon>
        <taxon>Dikarya</taxon>
        <taxon>Basidiomycota</taxon>
        <taxon>Ustilaginomycotina</taxon>
        <taxon>Exobasidiomycetes</taxon>
        <taxon>Exobasidiales</taxon>
        <taxon>Cryptobasidiaceae</taxon>
        <taxon>Acaromyces</taxon>
    </lineage>
</organism>
<evidence type="ECO:0000256" key="8">
    <source>
        <dbReference type="ARBA" id="ARBA00025268"/>
    </source>
</evidence>
<comment type="function">
    <text evidence="8">Assembly factor required for Rieske Fe-S protein RIP1 incorporation into the cytochrome b-c1 (CIII) complex. Functions as a chaperone, binding to this subunit within the mitochondrial matrix and stabilizing it prior to its translocation and insertion into the late CIII dimeric intermediate within the mitochondrial inner membrane. Modulates the mitochondrial matrix zinc pool.</text>
</comment>
<dbReference type="GO" id="GO:0034551">
    <property type="term" value="P:mitochondrial respiratory chain complex III assembly"/>
    <property type="evidence" value="ECO:0007669"/>
    <property type="project" value="InterPro"/>
</dbReference>
<proteinExistence type="inferred from homology"/>
<evidence type="ECO:0000256" key="5">
    <source>
        <dbReference type="ARBA" id="ARBA00022946"/>
    </source>
</evidence>
<dbReference type="InterPro" id="IPR050435">
    <property type="entry name" value="MZM1/LYRM7"/>
</dbReference>
<dbReference type="Proteomes" id="UP000245768">
    <property type="component" value="Unassembled WGS sequence"/>
</dbReference>
<evidence type="ECO:0000313" key="12">
    <source>
        <dbReference type="Proteomes" id="UP000245768"/>
    </source>
</evidence>
<name>A0A316YM21_9BASI</name>
<feature type="region of interest" description="Disordered" evidence="9">
    <location>
        <begin position="180"/>
        <end position="286"/>
    </location>
</feature>
<dbReference type="InParanoid" id="A0A316YM21"/>
<dbReference type="STRING" id="215250.A0A316YM21"/>
<gene>
    <name evidence="11" type="ORF">FA10DRAFT_275070</name>
</gene>
<feature type="compositionally biased region" description="Basic and acidic residues" evidence="9">
    <location>
        <begin position="99"/>
        <end position="114"/>
    </location>
</feature>
<dbReference type="PANTHER" id="PTHR46749">
    <property type="entry name" value="COMPLEX III ASSEMBLY FACTOR LYRM7"/>
    <property type="match status" value="1"/>
</dbReference>
<keyword evidence="7" id="KW-0143">Chaperone</keyword>
<evidence type="ECO:0000256" key="2">
    <source>
        <dbReference type="ARBA" id="ARBA00009949"/>
    </source>
</evidence>
<evidence type="ECO:0000256" key="7">
    <source>
        <dbReference type="ARBA" id="ARBA00023186"/>
    </source>
</evidence>
<dbReference type="RefSeq" id="XP_025377400.1">
    <property type="nucleotide sequence ID" value="XM_025523249.1"/>
</dbReference>
<dbReference type="GO" id="GO:0005759">
    <property type="term" value="C:mitochondrial matrix"/>
    <property type="evidence" value="ECO:0007669"/>
    <property type="project" value="UniProtKB-SubCell"/>
</dbReference>
<comment type="subcellular location">
    <subcellularLocation>
        <location evidence="1">Mitochondrion matrix</location>
    </subcellularLocation>
</comment>
<keyword evidence="5" id="KW-0809">Transit peptide</keyword>
<dbReference type="Pfam" id="PF05347">
    <property type="entry name" value="Complex1_LYR"/>
    <property type="match status" value="1"/>
</dbReference>
<evidence type="ECO:0000256" key="3">
    <source>
        <dbReference type="ARBA" id="ARBA00011589"/>
    </source>
</evidence>
<dbReference type="InterPro" id="IPR045298">
    <property type="entry name" value="Complex1_LYR_LYRM7"/>
</dbReference>
<dbReference type="CDD" id="cd20267">
    <property type="entry name" value="Complex1_LYR_LYRM7"/>
    <property type="match status" value="1"/>
</dbReference>
<dbReference type="AlphaFoldDB" id="A0A316YM21"/>
<keyword evidence="6" id="KW-0496">Mitochondrion</keyword>